<name>A0ABD0VQY3_DENTH</name>
<feature type="domain" description="DUF4283" evidence="3">
    <location>
        <begin position="67"/>
        <end position="150"/>
    </location>
</feature>
<feature type="compositionally biased region" description="Polar residues" evidence="1">
    <location>
        <begin position="344"/>
        <end position="383"/>
    </location>
</feature>
<sequence>MDPSTSFADFPPLSNPNPPPTTSPPSHPLVWDRIFSDPSPTCEFPISTLVTPEETIRFPKAAIAAASEEWNLTLVGYSMGKRPFYVTLLNTVRRSWKLKGTLKLISLNEGFFLFNFSTKEDFDMIWNKGAWFILGKPFVFQKWNPHFTPKREEFTSVPIWFKIMDLPLCCWTPTGISMIATKIGTPLSVDSLTASKSRLTFARVCVQVDSSAQYPDTIPIDVDGKIFKLQIQYEWKPSRCSLCQSINHEAPECPSNQTQKLPPVAQSHRGRSTSRKHRSQSRYQKGILPSPKPPVISTNRGSHTPSDTNPDLLVTATRSTNPEEGSHPVTISQTVPSLLHQPSMPGSTSLRQEPNQIPNLNSPNATNDSSNISPNFQNNIQHTANSPNKFTLLQDLPENSADVSQESSNKEHSSPSSPCYDQESGKPPTQLSKQTHNASSSPIAYISTRTVWHKKKSLRFSIYTWLALIGGLKTADVLIKRNIAVPQLGCAMCHGSLETATHLFFECDYAFKVLNRVIPGLHNFLLRPNICQVLSHIDSYKVDRKFKCTLLLALNATVYHLWLERNNRKFKHACLSATSLATKILKVLQLKIGSWINGDSLWEHYNTLAAYGS</sequence>
<keyword evidence="5" id="KW-1185">Reference proteome</keyword>
<evidence type="ECO:0000313" key="4">
    <source>
        <dbReference type="EMBL" id="KAL0927271.1"/>
    </source>
</evidence>
<feature type="compositionally biased region" description="Pro residues" evidence="1">
    <location>
        <begin position="13"/>
        <end position="27"/>
    </location>
</feature>
<dbReference type="Proteomes" id="UP001552299">
    <property type="component" value="Unassembled WGS sequence"/>
</dbReference>
<feature type="domain" description="Reverse transcriptase zinc-binding" evidence="2">
    <location>
        <begin position="448"/>
        <end position="512"/>
    </location>
</feature>
<feature type="compositionally biased region" description="Polar residues" evidence="1">
    <location>
        <begin position="296"/>
        <end position="309"/>
    </location>
</feature>
<feature type="compositionally biased region" description="Polar residues" evidence="1">
    <location>
        <begin position="427"/>
        <end position="439"/>
    </location>
</feature>
<dbReference type="Pfam" id="PF13966">
    <property type="entry name" value="zf-RVT"/>
    <property type="match status" value="1"/>
</dbReference>
<dbReference type="PANTHER" id="PTHR31286">
    <property type="entry name" value="GLYCINE-RICH CELL WALL STRUCTURAL PROTEIN 1.8-LIKE"/>
    <property type="match status" value="1"/>
</dbReference>
<evidence type="ECO:0000313" key="5">
    <source>
        <dbReference type="Proteomes" id="UP001552299"/>
    </source>
</evidence>
<protein>
    <recommendedName>
        <fullName evidence="6">DUF4283 domain-containing protein</fullName>
    </recommendedName>
</protein>
<comment type="caution">
    <text evidence="4">The sequence shown here is derived from an EMBL/GenBank/DDBJ whole genome shotgun (WGS) entry which is preliminary data.</text>
</comment>
<dbReference type="EMBL" id="JANQDX010000002">
    <property type="protein sequence ID" value="KAL0927271.1"/>
    <property type="molecule type" value="Genomic_DNA"/>
</dbReference>
<evidence type="ECO:0000259" key="2">
    <source>
        <dbReference type="Pfam" id="PF13966"/>
    </source>
</evidence>
<reference evidence="4 5" key="1">
    <citation type="journal article" date="2024" name="Plant Biotechnol. J.">
        <title>Dendrobium thyrsiflorum genome and its molecular insights into genes involved in important horticultural traits.</title>
        <authorList>
            <person name="Chen B."/>
            <person name="Wang J.Y."/>
            <person name="Zheng P.J."/>
            <person name="Li K.L."/>
            <person name="Liang Y.M."/>
            <person name="Chen X.F."/>
            <person name="Zhang C."/>
            <person name="Zhao X."/>
            <person name="He X."/>
            <person name="Zhang G.Q."/>
            <person name="Liu Z.J."/>
            <person name="Xu Q."/>
        </authorList>
    </citation>
    <scope>NUCLEOTIDE SEQUENCE [LARGE SCALE GENOMIC DNA]</scope>
    <source>
        <strain evidence="4">GZMU011</strain>
    </source>
</reference>
<evidence type="ECO:0000259" key="3">
    <source>
        <dbReference type="Pfam" id="PF14111"/>
    </source>
</evidence>
<dbReference type="InterPro" id="IPR040256">
    <property type="entry name" value="At4g02000-like"/>
</dbReference>
<dbReference type="InterPro" id="IPR025558">
    <property type="entry name" value="DUF4283"/>
</dbReference>
<accession>A0ABD0VQY3</accession>
<evidence type="ECO:0008006" key="6">
    <source>
        <dbReference type="Google" id="ProtNLM"/>
    </source>
</evidence>
<feature type="region of interest" description="Disordered" evidence="1">
    <location>
        <begin position="1"/>
        <end position="27"/>
    </location>
</feature>
<gene>
    <name evidence="4" type="ORF">M5K25_001434</name>
</gene>
<organism evidence="4 5">
    <name type="scientific">Dendrobium thyrsiflorum</name>
    <name type="common">Pinecone-like raceme dendrobium</name>
    <name type="synonym">Orchid</name>
    <dbReference type="NCBI Taxonomy" id="117978"/>
    <lineage>
        <taxon>Eukaryota</taxon>
        <taxon>Viridiplantae</taxon>
        <taxon>Streptophyta</taxon>
        <taxon>Embryophyta</taxon>
        <taxon>Tracheophyta</taxon>
        <taxon>Spermatophyta</taxon>
        <taxon>Magnoliopsida</taxon>
        <taxon>Liliopsida</taxon>
        <taxon>Asparagales</taxon>
        <taxon>Orchidaceae</taxon>
        <taxon>Epidendroideae</taxon>
        <taxon>Malaxideae</taxon>
        <taxon>Dendrobiinae</taxon>
        <taxon>Dendrobium</taxon>
    </lineage>
</organism>
<evidence type="ECO:0000256" key="1">
    <source>
        <dbReference type="SAM" id="MobiDB-lite"/>
    </source>
</evidence>
<feature type="region of interest" description="Disordered" evidence="1">
    <location>
        <begin position="251"/>
        <end position="383"/>
    </location>
</feature>
<dbReference type="AlphaFoldDB" id="A0ABD0VQY3"/>
<feature type="compositionally biased region" description="Basic residues" evidence="1">
    <location>
        <begin position="268"/>
        <end position="280"/>
    </location>
</feature>
<feature type="region of interest" description="Disordered" evidence="1">
    <location>
        <begin position="399"/>
        <end position="439"/>
    </location>
</feature>
<proteinExistence type="predicted"/>
<feature type="compositionally biased region" description="Polar residues" evidence="1">
    <location>
        <begin position="316"/>
        <end position="336"/>
    </location>
</feature>
<dbReference type="Pfam" id="PF14111">
    <property type="entry name" value="DUF4283"/>
    <property type="match status" value="1"/>
</dbReference>
<dbReference type="InterPro" id="IPR026960">
    <property type="entry name" value="RVT-Znf"/>
</dbReference>
<dbReference type="PANTHER" id="PTHR31286:SF180">
    <property type="entry name" value="OS10G0362600 PROTEIN"/>
    <property type="match status" value="1"/>
</dbReference>